<reference evidence="2" key="1">
    <citation type="submission" date="2011-12" db="EMBL/GenBank/DDBJ databases">
        <authorList>
            <consortium name="The Broad Institute Genome Sequencing Platform"/>
            <person name="Russ C."/>
            <person name="Tyler B."/>
            <person name="Panabieres F."/>
            <person name="Shan W."/>
            <person name="Tripathy S."/>
            <person name="Grunwald N."/>
            <person name="Machado M."/>
            <person name="Young S.K."/>
            <person name="Zeng Q."/>
            <person name="Gargeya S."/>
            <person name="Fitzgerald M."/>
            <person name="Haas B."/>
            <person name="Abouelleil A."/>
            <person name="Alvarado L."/>
            <person name="Arachchi H.M."/>
            <person name="Berlin A."/>
            <person name="Chapman S.B."/>
            <person name="Gearin G."/>
            <person name="Goldberg J."/>
            <person name="Griggs A."/>
            <person name="Gujja S."/>
            <person name="Hansen M."/>
            <person name="Heiman D."/>
            <person name="Howarth C."/>
            <person name="Larimer J."/>
            <person name="Lui A."/>
            <person name="MacDonald P.J.P."/>
            <person name="McCowen C."/>
            <person name="Montmayeur A."/>
            <person name="Murphy C."/>
            <person name="Neiman D."/>
            <person name="Pearson M."/>
            <person name="Priest M."/>
            <person name="Roberts A."/>
            <person name="Saif S."/>
            <person name="Shea T."/>
            <person name="Sisk P."/>
            <person name="Stolte C."/>
            <person name="Sykes S."/>
            <person name="Wortman J."/>
            <person name="Nusbaum C."/>
            <person name="Birren B."/>
        </authorList>
    </citation>
    <scope>NUCLEOTIDE SEQUENCE [LARGE SCALE GENOMIC DNA]</scope>
    <source>
        <strain evidence="2">INRA-310</strain>
    </source>
</reference>
<name>W2P9Q1_PHYN3</name>
<dbReference type="GeneID" id="20188859"/>
<proteinExistence type="predicted"/>
<evidence type="ECO:0000313" key="1">
    <source>
        <dbReference type="EMBL" id="ETM97551.1"/>
    </source>
</evidence>
<gene>
    <name evidence="1" type="ORF">PPTG_20234</name>
</gene>
<dbReference type="VEuPathDB" id="FungiDB:PPTG_20234"/>
<dbReference type="Proteomes" id="UP000018817">
    <property type="component" value="Unassembled WGS sequence"/>
</dbReference>
<reference evidence="1 2" key="2">
    <citation type="submission" date="2013-11" db="EMBL/GenBank/DDBJ databases">
        <title>The Genome Sequence of Phytophthora parasitica INRA-310.</title>
        <authorList>
            <consortium name="The Broad Institute Genomics Platform"/>
            <person name="Russ C."/>
            <person name="Tyler B."/>
            <person name="Panabieres F."/>
            <person name="Shan W."/>
            <person name="Tripathy S."/>
            <person name="Grunwald N."/>
            <person name="Machado M."/>
            <person name="Johnson C.S."/>
            <person name="Arredondo F."/>
            <person name="Hong C."/>
            <person name="Coffey M."/>
            <person name="Young S.K."/>
            <person name="Zeng Q."/>
            <person name="Gargeya S."/>
            <person name="Fitzgerald M."/>
            <person name="Abouelleil A."/>
            <person name="Alvarado L."/>
            <person name="Chapman S.B."/>
            <person name="Gainer-Dewar J."/>
            <person name="Goldberg J."/>
            <person name="Griggs A."/>
            <person name="Gujja S."/>
            <person name="Hansen M."/>
            <person name="Howarth C."/>
            <person name="Imamovic A."/>
            <person name="Ireland A."/>
            <person name="Larimer J."/>
            <person name="McCowan C."/>
            <person name="Murphy C."/>
            <person name="Pearson M."/>
            <person name="Poon T.W."/>
            <person name="Priest M."/>
            <person name="Roberts A."/>
            <person name="Saif S."/>
            <person name="Shea T."/>
            <person name="Sykes S."/>
            <person name="Wortman J."/>
            <person name="Nusbaum C."/>
            <person name="Birren B."/>
        </authorList>
    </citation>
    <scope>NUCLEOTIDE SEQUENCE [LARGE SCALE GENOMIC DNA]</scope>
    <source>
        <strain evidence="1 2">INRA-310</strain>
    </source>
</reference>
<sequence length="133" mass="15315">MSRSFSVIQIEFKGFVRDSCSCGMSSNNSIVLVPDRSSADIDVLRFALKKSVKVLFFHEVHQLNVSMRRHRYNFPSWKPIGIVLLETTTSFYSTVLGLCQRKFRVDIFRTTLLSTVRAGMPTTDLLQQEHWPL</sequence>
<organism evidence="1 2">
    <name type="scientific">Phytophthora nicotianae (strain INRA-310)</name>
    <name type="common">Phytophthora parasitica</name>
    <dbReference type="NCBI Taxonomy" id="761204"/>
    <lineage>
        <taxon>Eukaryota</taxon>
        <taxon>Sar</taxon>
        <taxon>Stramenopiles</taxon>
        <taxon>Oomycota</taxon>
        <taxon>Peronosporomycetes</taxon>
        <taxon>Peronosporales</taxon>
        <taxon>Peronosporaceae</taxon>
        <taxon>Phytophthora</taxon>
    </lineage>
</organism>
<dbReference type="RefSeq" id="XP_008917153.1">
    <property type="nucleotide sequence ID" value="XM_008918905.1"/>
</dbReference>
<accession>W2P9Q1</accession>
<dbReference type="EMBL" id="KI669926">
    <property type="protein sequence ID" value="ETM97551.1"/>
    <property type="molecule type" value="Genomic_DNA"/>
</dbReference>
<dbReference type="AlphaFoldDB" id="W2P9Q1"/>
<evidence type="ECO:0000313" key="2">
    <source>
        <dbReference type="Proteomes" id="UP000018817"/>
    </source>
</evidence>
<protein>
    <submittedName>
        <fullName evidence="1">Uncharacterized protein</fullName>
    </submittedName>
</protein>